<dbReference type="InterPro" id="IPR020846">
    <property type="entry name" value="MFS_dom"/>
</dbReference>
<proteinExistence type="predicted"/>
<dbReference type="STRING" id="1458461.BN1012_Phect272"/>
<feature type="transmembrane region" description="Helical" evidence="4">
    <location>
        <begin position="64"/>
        <end position="84"/>
    </location>
</feature>
<dbReference type="Pfam" id="PF07690">
    <property type="entry name" value="MFS_1"/>
    <property type="match status" value="1"/>
</dbReference>
<dbReference type="InterPro" id="IPR011701">
    <property type="entry name" value="MFS"/>
</dbReference>
<evidence type="ECO:0000256" key="3">
    <source>
        <dbReference type="ARBA" id="ARBA00023136"/>
    </source>
</evidence>
<dbReference type="AlphaFoldDB" id="X5MLK5"/>
<sequence>MSDPHPNNQNDSSKSTQAPQILSAAFWRSPLAILFLALVTVGISRSMLFAVLPPIARELGFTEVLVGLMFAAAAGMFAITSPLWGRLSDRVGRVRVIAIGLSGFGVFMMLFTLAVATGLAVALPLWAIFLLMFVPRVASAAASAGVFPAAQAYVADTTSARDRTSGTSMVAAAMGFGLISGPGIAGLMSAYELLAPMYLAAALGIIGGLMAWRLLPEPPRTQAQKDEPRPKLKIRDRRIIAMMPISMAISMMVAVTQQTSAFYFQDILGLDAAGTARATGAALMMMAGATLFVQTAIVQRLRLAPPILIYGGLVLAVAAYTVLTMAASFWMLTTGLVMVGIAFGMANPGISAAISLSVTPNEQGSAAGLNASMSATGFMIGSLVGPGGYTLSPDLPHYFGLVALTIILAGALFVRFPNPNKMPPIDPSDTPA</sequence>
<dbReference type="OrthoDB" id="9810492at2"/>
<protein>
    <submittedName>
        <fullName evidence="6">Multidrug-efflux transporter</fullName>
    </submittedName>
</protein>
<feature type="domain" description="Major facilitator superfamily (MFS) profile" evidence="5">
    <location>
        <begin position="30"/>
        <end position="421"/>
    </location>
</feature>
<dbReference type="KEGG" id="pect:BN1012_Phect272"/>
<dbReference type="SUPFAM" id="SSF103473">
    <property type="entry name" value="MFS general substrate transporter"/>
    <property type="match status" value="1"/>
</dbReference>
<dbReference type="EMBL" id="HG966617">
    <property type="protein sequence ID" value="CDO58486.1"/>
    <property type="molecule type" value="Genomic_DNA"/>
</dbReference>
<keyword evidence="7" id="KW-1185">Reference proteome</keyword>
<dbReference type="Proteomes" id="UP000032160">
    <property type="component" value="Chromosome I"/>
</dbReference>
<dbReference type="PANTHER" id="PTHR23546">
    <property type="entry name" value="TRANSPORT PROTEIN"/>
    <property type="match status" value="1"/>
</dbReference>
<evidence type="ECO:0000256" key="1">
    <source>
        <dbReference type="ARBA" id="ARBA00022692"/>
    </source>
</evidence>
<feature type="transmembrane region" description="Helical" evidence="4">
    <location>
        <begin position="278"/>
        <end position="298"/>
    </location>
</feature>
<name>X5MLK5_9HYPH</name>
<evidence type="ECO:0000313" key="6">
    <source>
        <dbReference type="EMBL" id="CDO58486.1"/>
    </source>
</evidence>
<gene>
    <name evidence="6" type="ORF">BN1012_Phect272</name>
</gene>
<dbReference type="PANTHER" id="PTHR23546:SF1">
    <property type="entry name" value="MEMBRANE PROTEIN"/>
    <property type="match status" value="1"/>
</dbReference>
<keyword evidence="3 4" id="KW-0472">Membrane</keyword>
<dbReference type="RefSeq" id="WP_052535003.1">
    <property type="nucleotide sequence ID" value="NZ_HG966617.1"/>
</dbReference>
<evidence type="ECO:0000313" key="7">
    <source>
        <dbReference type="Proteomes" id="UP000032160"/>
    </source>
</evidence>
<evidence type="ECO:0000256" key="4">
    <source>
        <dbReference type="SAM" id="Phobius"/>
    </source>
</evidence>
<accession>X5MLK5</accession>
<reference evidence="6 7" key="1">
    <citation type="journal article" date="2014" name="Front. Genet.">
        <title>Genome and metabolic network of "Candidatus Phaeomarinobacter ectocarpi" Ec32, a new candidate genus of Alphaproteobacteria frequently associated with brown algae.</title>
        <authorList>
            <person name="Dittami S.M."/>
            <person name="Barbeyron T."/>
            <person name="Boyen C."/>
            <person name="Cambefort J."/>
            <person name="Collet G."/>
            <person name="Delage L."/>
            <person name="Gobet A."/>
            <person name="Groisillier A."/>
            <person name="Leblanc C."/>
            <person name="Michel G."/>
            <person name="Scornet D."/>
            <person name="Siegel A."/>
            <person name="Tapia J.E."/>
            <person name="Tonon T."/>
        </authorList>
    </citation>
    <scope>NUCLEOTIDE SEQUENCE [LARGE SCALE GENOMIC DNA]</scope>
    <source>
        <strain evidence="6 7">Ec32</strain>
    </source>
</reference>
<feature type="transmembrane region" description="Helical" evidence="4">
    <location>
        <begin position="197"/>
        <end position="215"/>
    </location>
</feature>
<organism evidence="6 7">
    <name type="scientific">Candidatus Phaeomarinibacter ectocarpi</name>
    <dbReference type="NCBI Taxonomy" id="1458461"/>
    <lineage>
        <taxon>Bacteria</taxon>
        <taxon>Pseudomonadati</taxon>
        <taxon>Pseudomonadota</taxon>
        <taxon>Alphaproteobacteria</taxon>
        <taxon>Hyphomicrobiales</taxon>
        <taxon>Parvibaculaceae</taxon>
        <taxon>Candidatus Phaeomarinibacter</taxon>
    </lineage>
</organism>
<keyword evidence="2 4" id="KW-1133">Transmembrane helix</keyword>
<feature type="transmembrane region" description="Helical" evidence="4">
    <location>
        <begin position="368"/>
        <end position="389"/>
    </location>
</feature>
<feature type="transmembrane region" description="Helical" evidence="4">
    <location>
        <begin position="307"/>
        <end position="330"/>
    </location>
</feature>
<feature type="transmembrane region" description="Helical" evidence="4">
    <location>
        <begin position="125"/>
        <end position="149"/>
    </location>
</feature>
<feature type="transmembrane region" description="Helical" evidence="4">
    <location>
        <begin position="395"/>
        <end position="414"/>
    </location>
</feature>
<dbReference type="GO" id="GO:0022857">
    <property type="term" value="F:transmembrane transporter activity"/>
    <property type="evidence" value="ECO:0007669"/>
    <property type="project" value="InterPro"/>
</dbReference>
<feature type="transmembrane region" description="Helical" evidence="4">
    <location>
        <begin position="170"/>
        <end position="191"/>
    </location>
</feature>
<feature type="transmembrane region" description="Helical" evidence="4">
    <location>
        <begin position="336"/>
        <end position="356"/>
    </location>
</feature>
<dbReference type="Gene3D" id="1.20.1250.20">
    <property type="entry name" value="MFS general substrate transporter like domains"/>
    <property type="match status" value="1"/>
</dbReference>
<evidence type="ECO:0000256" key="2">
    <source>
        <dbReference type="ARBA" id="ARBA00022989"/>
    </source>
</evidence>
<feature type="transmembrane region" description="Helical" evidence="4">
    <location>
        <begin position="96"/>
        <end position="119"/>
    </location>
</feature>
<dbReference type="PROSITE" id="PS50850">
    <property type="entry name" value="MFS"/>
    <property type="match status" value="1"/>
</dbReference>
<dbReference type="InterPro" id="IPR036259">
    <property type="entry name" value="MFS_trans_sf"/>
</dbReference>
<keyword evidence="1 4" id="KW-0812">Transmembrane</keyword>
<dbReference type="HOGENOM" id="CLU_001265_10_11_5"/>
<feature type="transmembrane region" description="Helical" evidence="4">
    <location>
        <begin position="239"/>
        <end position="258"/>
    </location>
</feature>
<evidence type="ECO:0000259" key="5">
    <source>
        <dbReference type="PROSITE" id="PS50850"/>
    </source>
</evidence>
<feature type="transmembrane region" description="Helical" evidence="4">
    <location>
        <begin position="31"/>
        <end position="52"/>
    </location>
</feature>